<comment type="caution">
    <text evidence="3">The sequence shown here is derived from an EMBL/GenBank/DDBJ whole genome shotgun (WGS) entry which is preliminary data.</text>
</comment>
<name>A0A4Q1AUA9_9BACT</name>
<keyword evidence="4" id="KW-1185">Reference proteome</keyword>
<sequence length="91" mass="10635">MAIDLLIPFIILIVLVVYLIYTRNKFEKNILDMYDKKFEEWKTNSTSNRVEKPCKELVGLIYKDGYNINIELLDGSVSSSIQQGKFKIKDK</sequence>
<dbReference type="Proteomes" id="UP000289758">
    <property type="component" value="Unassembled WGS sequence"/>
</dbReference>
<keyword evidence="1" id="KW-1133">Transmembrane helix</keyword>
<evidence type="ECO:0000256" key="1">
    <source>
        <dbReference type="SAM" id="Phobius"/>
    </source>
</evidence>
<dbReference type="AlphaFoldDB" id="A0A4Q1AUA9"/>
<evidence type="ECO:0000313" key="2">
    <source>
        <dbReference type="EMBL" id="RXJ67952.1"/>
    </source>
</evidence>
<dbReference type="OrthoDB" id="5348308at2"/>
<feature type="transmembrane region" description="Helical" evidence="1">
    <location>
        <begin position="6"/>
        <end position="21"/>
    </location>
</feature>
<protein>
    <submittedName>
        <fullName evidence="3">Uncharacterized protein</fullName>
    </submittedName>
</protein>
<reference evidence="4 5" key="1">
    <citation type="submission" date="2017-10" db="EMBL/GenBank/DDBJ databases">
        <title>Genomics of the genus Arcobacter.</title>
        <authorList>
            <person name="Perez-Cataluna A."/>
            <person name="Figueras M.J."/>
        </authorList>
    </citation>
    <scope>NUCLEOTIDE SEQUENCE [LARGE SCALE GENOMIC DNA]</scope>
    <source>
        <strain evidence="3 4">CECT 8441</strain>
        <strain evidence="2 5">CECT 8993</strain>
    </source>
</reference>
<dbReference type="Proteomes" id="UP000290172">
    <property type="component" value="Unassembled WGS sequence"/>
</dbReference>
<dbReference type="RefSeq" id="WP_128981297.1">
    <property type="nucleotide sequence ID" value="NZ_CP053836.1"/>
</dbReference>
<dbReference type="EMBL" id="PDKJ01000007">
    <property type="protein sequence ID" value="RXJ67952.1"/>
    <property type="molecule type" value="Genomic_DNA"/>
</dbReference>
<keyword evidence="1" id="KW-0472">Membrane</keyword>
<evidence type="ECO:0000313" key="5">
    <source>
        <dbReference type="Proteomes" id="UP000290172"/>
    </source>
</evidence>
<organism evidence="3 4">
    <name type="scientific">Halarcobacter ebronensis</name>
    <dbReference type="NCBI Taxonomy" id="1462615"/>
    <lineage>
        <taxon>Bacteria</taxon>
        <taxon>Pseudomonadati</taxon>
        <taxon>Campylobacterota</taxon>
        <taxon>Epsilonproteobacteria</taxon>
        <taxon>Campylobacterales</taxon>
        <taxon>Arcobacteraceae</taxon>
        <taxon>Halarcobacter</taxon>
    </lineage>
</organism>
<dbReference type="EMBL" id="PDKK01000001">
    <property type="protein sequence ID" value="RXK08626.1"/>
    <property type="molecule type" value="Genomic_DNA"/>
</dbReference>
<proteinExistence type="predicted"/>
<evidence type="ECO:0000313" key="4">
    <source>
        <dbReference type="Proteomes" id="UP000289758"/>
    </source>
</evidence>
<keyword evidence="1" id="KW-0812">Transmembrane</keyword>
<evidence type="ECO:0000313" key="3">
    <source>
        <dbReference type="EMBL" id="RXK08626.1"/>
    </source>
</evidence>
<gene>
    <name evidence="3" type="ORF">CRV07_02140</name>
    <name evidence="2" type="ORF">CRV08_09080</name>
</gene>
<accession>A0A4Q1AUA9</accession>